<name>A0A9Q9DW78_CURCL</name>
<dbReference type="InterPro" id="IPR017961">
    <property type="entry name" value="DNA_pol_Y-fam_little_finger"/>
</dbReference>
<accession>A0A9Q9DW78</accession>
<evidence type="ECO:0000259" key="2">
    <source>
        <dbReference type="PROSITE" id="PS50173"/>
    </source>
</evidence>
<dbReference type="Gene3D" id="3.40.1170.60">
    <property type="match status" value="1"/>
</dbReference>
<keyword evidence="4" id="KW-1185">Reference proteome</keyword>
<feature type="domain" description="UmuC" evidence="2">
    <location>
        <begin position="76"/>
        <end position="306"/>
    </location>
</feature>
<dbReference type="GO" id="GO:0003684">
    <property type="term" value="F:damaged DNA binding"/>
    <property type="evidence" value="ECO:0007669"/>
    <property type="project" value="InterPro"/>
</dbReference>
<dbReference type="InterPro" id="IPR043502">
    <property type="entry name" value="DNA/RNA_pol_sf"/>
</dbReference>
<dbReference type="Proteomes" id="UP001056012">
    <property type="component" value="Chromosome 6"/>
</dbReference>
<evidence type="ECO:0000313" key="3">
    <source>
        <dbReference type="EMBL" id="USP80695.1"/>
    </source>
</evidence>
<dbReference type="Gene3D" id="3.30.1490.100">
    <property type="entry name" value="DNA polymerase, Y-family, little finger domain"/>
    <property type="match status" value="1"/>
</dbReference>
<dbReference type="PANTHER" id="PTHR46404:SF1">
    <property type="entry name" value="DNA POLYMERASE IOTA"/>
    <property type="match status" value="1"/>
</dbReference>
<dbReference type="Pfam" id="PF11799">
    <property type="entry name" value="IMS_C"/>
    <property type="match status" value="1"/>
</dbReference>
<evidence type="ECO:0000313" key="4">
    <source>
        <dbReference type="Proteomes" id="UP001056012"/>
    </source>
</evidence>
<dbReference type="GO" id="GO:0003887">
    <property type="term" value="F:DNA-directed DNA polymerase activity"/>
    <property type="evidence" value="ECO:0007669"/>
    <property type="project" value="TreeGrafter"/>
</dbReference>
<feature type="region of interest" description="Disordered" evidence="1">
    <location>
        <begin position="429"/>
        <end position="476"/>
    </location>
</feature>
<dbReference type="GO" id="GO:0070987">
    <property type="term" value="P:error-free translesion synthesis"/>
    <property type="evidence" value="ECO:0007669"/>
    <property type="project" value="UniProtKB-ARBA"/>
</dbReference>
<feature type="region of interest" description="Disordered" evidence="1">
    <location>
        <begin position="566"/>
        <end position="602"/>
    </location>
</feature>
<dbReference type="PANTHER" id="PTHR46404">
    <property type="entry name" value="DNA POLYMERASE IOTA"/>
    <property type="match status" value="1"/>
</dbReference>
<dbReference type="EMBL" id="CP089279">
    <property type="protein sequence ID" value="USP80695.1"/>
    <property type="molecule type" value="Genomic_DNA"/>
</dbReference>
<reference evidence="3" key="1">
    <citation type="submission" date="2021-12" db="EMBL/GenBank/DDBJ databases">
        <title>Curvularia clavata genome.</title>
        <authorList>
            <person name="Cao Y."/>
        </authorList>
    </citation>
    <scope>NUCLEOTIDE SEQUENCE</scope>
    <source>
        <strain evidence="3">Yc1106</strain>
    </source>
</reference>
<dbReference type="GO" id="GO:0006281">
    <property type="term" value="P:DNA repair"/>
    <property type="evidence" value="ECO:0007669"/>
    <property type="project" value="InterPro"/>
</dbReference>
<protein>
    <recommendedName>
        <fullName evidence="2">UmuC domain-containing protein</fullName>
    </recommendedName>
</protein>
<dbReference type="AlphaFoldDB" id="A0A9Q9DW78"/>
<dbReference type="SUPFAM" id="SSF56672">
    <property type="entry name" value="DNA/RNA polymerases"/>
    <property type="match status" value="1"/>
</dbReference>
<dbReference type="InterPro" id="IPR001126">
    <property type="entry name" value="UmuC"/>
</dbReference>
<evidence type="ECO:0000256" key="1">
    <source>
        <dbReference type="SAM" id="MobiDB-lite"/>
    </source>
</evidence>
<dbReference type="Pfam" id="PF00817">
    <property type="entry name" value="IMS"/>
    <property type="match status" value="1"/>
</dbReference>
<dbReference type="InterPro" id="IPR043128">
    <property type="entry name" value="Rev_trsase/Diguanyl_cyclase"/>
</dbReference>
<dbReference type="InterPro" id="IPR036775">
    <property type="entry name" value="DNA_pol_Y-fam_lit_finger_sf"/>
</dbReference>
<gene>
    <name evidence="3" type="ORF">yc1106_07969</name>
</gene>
<sequence length="652" mass="72727">MAHAPRTSCSLGRTTSAIVLHFVRQHQASTPPTPPWHSLDRLLTPCRSYPLGLRASAYRCGHGLAQSLTRVFEHQNPALKNVPLAVQQKQIVVTCNYEARRRGLHKLQLIHDARRACPDLVIVLGEDLTPFRDASKHLYAFLRSFCWSKRCERLGFDEVFLDVTDMVDYNVSILNVNDLNNAFFCLAKDDPTVGFPYDATRLTGHLYPETANESLETTSLDALHLRLALASHLAHYLRTRLESEIGYTATVGVSTNKLLSKLVGSTHKPNAQTTLVPPYVSNGDETLDNVTRFLDDYEIGKIPGIGFKTAQKLRAYVLQRPANFDTGLVYGATKEHVSVRDVRMHPAMGPETLERVLGGPGVPHGIGARIWGLLNGCDETTVGQARETPRQISIEDSYLRLDTLDAVVKELRVLTTKLVERMHTDLLDEEPDHVQDASAPPVTVKRWQAHPKTIRLSTRPRPPQNPDGSRNRSFARISRSAPMPSFVFNLKSDVASVTEKLLCETVVPLFRRLHPEKGGWNLSLINVAATNMVDAASEKGGVGRDISKMFKNQEEVLRQWRVEEEPAVESMQDSTSNRSAAWPKTDHCSSDMPVVGSEDVPTPSQEFDISAADVWVSEDEDMADLDSFRCDDCGASMPIFAMGAHYRWHAQR</sequence>
<proteinExistence type="predicted"/>
<dbReference type="PROSITE" id="PS50173">
    <property type="entry name" value="UMUC"/>
    <property type="match status" value="1"/>
</dbReference>
<dbReference type="FunFam" id="3.40.1170.60:FF:000006">
    <property type="entry name" value="DNA polymerase iota"/>
    <property type="match status" value="1"/>
</dbReference>
<dbReference type="Gene3D" id="3.30.70.270">
    <property type="match status" value="1"/>
</dbReference>
<organism evidence="3 4">
    <name type="scientific">Curvularia clavata</name>
    <dbReference type="NCBI Taxonomy" id="95742"/>
    <lineage>
        <taxon>Eukaryota</taxon>
        <taxon>Fungi</taxon>
        <taxon>Dikarya</taxon>
        <taxon>Ascomycota</taxon>
        <taxon>Pezizomycotina</taxon>
        <taxon>Dothideomycetes</taxon>
        <taxon>Pleosporomycetidae</taxon>
        <taxon>Pleosporales</taxon>
        <taxon>Pleosporineae</taxon>
        <taxon>Pleosporaceae</taxon>
        <taxon>Curvularia</taxon>
    </lineage>
</organism>
<dbReference type="OrthoDB" id="447129at2759"/>
<dbReference type="VEuPathDB" id="FungiDB:yc1106_07969"/>